<evidence type="ECO:0000313" key="8">
    <source>
        <dbReference type="Proteomes" id="UP000468943"/>
    </source>
</evidence>
<sequence length="246" mass="25817">MPIRPTIALISGALATAALAFVGAGFTSQPMAEELAAKAKIVIEQVGGGDVTADFSTINDWPSRHPVLTGGEGLDEANRAEVAEAVAAIAGVGGIRWADGTAIVERGEQARTPMHCQEDVESLLRARTIRFEESSSSMDSSSRELLDEVEAALRPCLGSIIAIVGHTDNSGPEPGNLALSRERANAVRNALIRRGIPRDGLRARGVGSRNPVEGLDASDPANRRIEFSVIATEPLQPTPVDTPGAR</sequence>
<evidence type="ECO:0000256" key="5">
    <source>
        <dbReference type="SAM" id="SignalP"/>
    </source>
</evidence>
<dbReference type="PROSITE" id="PS51123">
    <property type="entry name" value="OMPA_2"/>
    <property type="match status" value="1"/>
</dbReference>
<dbReference type="PRINTS" id="PR01021">
    <property type="entry name" value="OMPADOMAIN"/>
</dbReference>
<organism evidence="7 8">
    <name type="scientific">Pontixanthobacter gangjinensis</name>
    <dbReference type="NCBI Taxonomy" id="1028742"/>
    <lineage>
        <taxon>Bacteria</taxon>
        <taxon>Pseudomonadati</taxon>
        <taxon>Pseudomonadota</taxon>
        <taxon>Alphaproteobacteria</taxon>
        <taxon>Sphingomonadales</taxon>
        <taxon>Erythrobacteraceae</taxon>
        <taxon>Pontixanthobacter</taxon>
    </lineage>
</organism>
<dbReference type="PANTHER" id="PTHR30329">
    <property type="entry name" value="STATOR ELEMENT OF FLAGELLAR MOTOR COMPLEX"/>
    <property type="match status" value="1"/>
</dbReference>
<dbReference type="InterPro" id="IPR036737">
    <property type="entry name" value="OmpA-like_sf"/>
</dbReference>
<accession>A0A6I4SPQ4</accession>
<dbReference type="GO" id="GO:0009279">
    <property type="term" value="C:cell outer membrane"/>
    <property type="evidence" value="ECO:0007669"/>
    <property type="project" value="UniProtKB-SubCell"/>
</dbReference>
<dbReference type="Pfam" id="PF00691">
    <property type="entry name" value="OmpA"/>
    <property type="match status" value="1"/>
</dbReference>
<evidence type="ECO:0000256" key="1">
    <source>
        <dbReference type="ARBA" id="ARBA00004442"/>
    </source>
</evidence>
<dbReference type="Proteomes" id="UP000468943">
    <property type="component" value="Unassembled WGS sequence"/>
</dbReference>
<evidence type="ECO:0000259" key="6">
    <source>
        <dbReference type="PROSITE" id="PS51123"/>
    </source>
</evidence>
<evidence type="ECO:0000256" key="3">
    <source>
        <dbReference type="ARBA" id="ARBA00023237"/>
    </source>
</evidence>
<reference evidence="7 8" key="1">
    <citation type="submission" date="2019-12" db="EMBL/GenBank/DDBJ databases">
        <title>Genomic-based taxomic classification of the family Erythrobacteraceae.</title>
        <authorList>
            <person name="Xu L."/>
        </authorList>
    </citation>
    <scope>NUCLEOTIDE SEQUENCE [LARGE SCALE GENOMIC DNA]</scope>
    <source>
        <strain evidence="7 8">JCM 17802</strain>
    </source>
</reference>
<dbReference type="OrthoDB" id="9814546at2"/>
<dbReference type="PANTHER" id="PTHR30329:SF21">
    <property type="entry name" value="LIPOPROTEIN YIAD-RELATED"/>
    <property type="match status" value="1"/>
</dbReference>
<gene>
    <name evidence="7" type="ORF">GRI36_12090</name>
</gene>
<dbReference type="InterPro" id="IPR006664">
    <property type="entry name" value="OMP_bac"/>
</dbReference>
<dbReference type="SUPFAM" id="SSF103088">
    <property type="entry name" value="OmpA-like"/>
    <property type="match status" value="1"/>
</dbReference>
<name>A0A6I4SPQ4_9SPHN</name>
<keyword evidence="5" id="KW-0732">Signal</keyword>
<comment type="caution">
    <text evidence="7">The sequence shown here is derived from an EMBL/GenBank/DDBJ whole genome shotgun (WGS) entry which is preliminary data.</text>
</comment>
<dbReference type="InterPro" id="IPR050330">
    <property type="entry name" value="Bact_OuterMem_StrucFunc"/>
</dbReference>
<dbReference type="InterPro" id="IPR006665">
    <property type="entry name" value="OmpA-like"/>
</dbReference>
<dbReference type="AlphaFoldDB" id="A0A6I4SPQ4"/>
<feature type="signal peptide" evidence="5">
    <location>
        <begin position="1"/>
        <end position="20"/>
    </location>
</feature>
<evidence type="ECO:0000313" key="7">
    <source>
        <dbReference type="EMBL" id="MXO57619.1"/>
    </source>
</evidence>
<protein>
    <submittedName>
        <fullName evidence="7">OmpA family protein</fullName>
    </submittedName>
</protein>
<dbReference type="CDD" id="cd07185">
    <property type="entry name" value="OmpA_C-like"/>
    <property type="match status" value="1"/>
</dbReference>
<keyword evidence="3" id="KW-0998">Cell outer membrane</keyword>
<dbReference type="EMBL" id="WTYS01000001">
    <property type="protein sequence ID" value="MXO57619.1"/>
    <property type="molecule type" value="Genomic_DNA"/>
</dbReference>
<feature type="domain" description="OmpA-like" evidence="6">
    <location>
        <begin position="118"/>
        <end position="233"/>
    </location>
</feature>
<feature type="chain" id="PRO_5026317676" evidence="5">
    <location>
        <begin position="21"/>
        <end position="246"/>
    </location>
</feature>
<comment type="subcellular location">
    <subcellularLocation>
        <location evidence="1">Cell outer membrane</location>
    </subcellularLocation>
</comment>
<keyword evidence="2 4" id="KW-0472">Membrane</keyword>
<keyword evidence="8" id="KW-1185">Reference proteome</keyword>
<evidence type="ECO:0000256" key="2">
    <source>
        <dbReference type="ARBA" id="ARBA00023136"/>
    </source>
</evidence>
<evidence type="ECO:0000256" key="4">
    <source>
        <dbReference type="PROSITE-ProRule" id="PRU00473"/>
    </source>
</evidence>
<proteinExistence type="predicted"/>
<dbReference type="Gene3D" id="3.30.1330.60">
    <property type="entry name" value="OmpA-like domain"/>
    <property type="match status" value="1"/>
</dbReference>
<dbReference type="RefSeq" id="WP_160598678.1">
    <property type="nucleotide sequence ID" value="NZ_WTYS01000001.1"/>
</dbReference>